<proteinExistence type="predicted"/>
<organism evidence="1 2">
    <name type="scientific">Aquarana catesbeiana</name>
    <name type="common">American bullfrog</name>
    <name type="synonym">Rana catesbeiana</name>
    <dbReference type="NCBI Taxonomy" id="8400"/>
    <lineage>
        <taxon>Eukaryota</taxon>
        <taxon>Metazoa</taxon>
        <taxon>Chordata</taxon>
        <taxon>Craniata</taxon>
        <taxon>Vertebrata</taxon>
        <taxon>Euteleostomi</taxon>
        <taxon>Amphibia</taxon>
        <taxon>Batrachia</taxon>
        <taxon>Anura</taxon>
        <taxon>Neobatrachia</taxon>
        <taxon>Ranoidea</taxon>
        <taxon>Ranidae</taxon>
        <taxon>Aquarana</taxon>
    </lineage>
</organism>
<dbReference type="EMBL" id="KV975098">
    <property type="protein sequence ID" value="PIO15675.1"/>
    <property type="molecule type" value="Genomic_DNA"/>
</dbReference>
<sequence>MRLSVHCESSLRMEKTHTKYECCPRRPLGVCGTTYQNTELLKMTLISSIDCLIECMTTMNVLYKKLPLYPMLFSF</sequence>
<accession>A0A2G9QJG0</accession>
<protein>
    <submittedName>
        <fullName evidence="1">Uncharacterized protein</fullName>
    </submittedName>
</protein>
<gene>
    <name evidence="1" type="ORF">AB205_0181950</name>
</gene>
<evidence type="ECO:0000313" key="1">
    <source>
        <dbReference type="EMBL" id="PIO15675.1"/>
    </source>
</evidence>
<reference evidence="2" key="1">
    <citation type="journal article" date="2017" name="Nat. Commun.">
        <title>The North American bullfrog draft genome provides insight into hormonal regulation of long noncoding RNA.</title>
        <authorList>
            <person name="Hammond S.A."/>
            <person name="Warren R.L."/>
            <person name="Vandervalk B.P."/>
            <person name="Kucuk E."/>
            <person name="Khan H."/>
            <person name="Gibb E.A."/>
            <person name="Pandoh P."/>
            <person name="Kirk H."/>
            <person name="Zhao Y."/>
            <person name="Jones M."/>
            <person name="Mungall A.J."/>
            <person name="Coope R."/>
            <person name="Pleasance S."/>
            <person name="Moore R.A."/>
            <person name="Holt R.A."/>
            <person name="Round J.M."/>
            <person name="Ohora S."/>
            <person name="Walle B.V."/>
            <person name="Veldhoen N."/>
            <person name="Helbing C.C."/>
            <person name="Birol I."/>
        </authorList>
    </citation>
    <scope>NUCLEOTIDE SEQUENCE [LARGE SCALE GENOMIC DNA]</scope>
</reference>
<name>A0A2G9QJG0_AQUCT</name>
<dbReference type="AlphaFoldDB" id="A0A2G9QJG0"/>
<keyword evidence="2" id="KW-1185">Reference proteome</keyword>
<evidence type="ECO:0000313" key="2">
    <source>
        <dbReference type="Proteomes" id="UP000228934"/>
    </source>
</evidence>
<dbReference type="Proteomes" id="UP000228934">
    <property type="component" value="Unassembled WGS sequence"/>
</dbReference>